<dbReference type="Pfam" id="PF00328">
    <property type="entry name" value="His_Phos_2"/>
    <property type="match status" value="1"/>
</dbReference>
<keyword evidence="3" id="KW-0732">Signal</keyword>
<gene>
    <name evidence="4" type="primary">Acp6</name>
    <name evidence="4" type="ORF">SNAT2548_LOCUS29701</name>
</gene>
<name>A0A812TK66_9DINO</name>
<dbReference type="InterPro" id="IPR050645">
    <property type="entry name" value="Histidine_acid_phosphatase"/>
</dbReference>
<organism evidence="4 5">
    <name type="scientific">Symbiodinium natans</name>
    <dbReference type="NCBI Taxonomy" id="878477"/>
    <lineage>
        <taxon>Eukaryota</taxon>
        <taxon>Sar</taxon>
        <taxon>Alveolata</taxon>
        <taxon>Dinophyceae</taxon>
        <taxon>Suessiales</taxon>
        <taxon>Symbiodiniaceae</taxon>
        <taxon>Symbiodinium</taxon>
    </lineage>
</organism>
<dbReference type="PANTHER" id="PTHR11567:SF110">
    <property type="entry name" value="2-PHOSPHOXYLOSE PHOSPHATASE 1"/>
    <property type="match status" value="1"/>
</dbReference>
<dbReference type="InterPro" id="IPR033379">
    <property type="entry name" value="Acid_Pase_AS"/>
</dbReference>
<dbReference type="InterPro" id="IPR029033">
    <property type="entry name" value="His_PPase_superfam"/>
</dbReference>
<dbReference type="Proteomes" id="UP000604046">
    <property type="component" value="Unassembled WGS sequence"/>
</dbReference>
<dbReference type="SUPFAM" id="SSF53254">
    <property type="entry name" value="Phosphoglycerate mutase-like"/>
    <property type="match status" value="1"/>
</dbReference>
<evidence type="ECO:0000256" key="1">
    <source>
        <dbReference type="ARBA" id="ARBA00005375"/>
    </source>
</evidence>
<feature type="chain" id="PRO_5032921238" evidence="3">
    <location>
        <begin position="25"/>
        <end position="537"/>
    </location>
</feature>
<reference evidence="4" key="1">
    <citation type="submission" date="2021-02" db="EMBL/GenBank/DDBJ databases">
        <authorList>
            <person name="Dougan E. K."/>
            <person name="Rhodes N."/>
            <person name="Thang M."/>
            <person name="Chan C."/>
        </authorList>
    </citation>
    <scope>NUCLEOTIDE SEQUENCE</scope>
</reference>
<evidence type="ECO:0000256" key="3">
    <source>
        <dbReference type="SAM" id="SignalP"/>
    </source>
</evidence>
<dbReference type="OrthoDB" id="10257284at2759"/>
<feature type="signal peptide" evidence="3">
    <location>
        <begin position="1"/>
        <end position="24"/>
    </location>
</feature>
<proteinExistence type="inferred from homology"/>
<evidence type="ECO:0000256" key="2">
    <source>
        <dbReference type="ARBA" id="ARBA00022801"/>
    </source>
</evidence>
<comment type="similarity">
    <text evidence="1">Belongs to the histidine acid phosphatase family.</text>
</comment>
<dbReference type="AlphaFoldDB" id="A0A812TK66"/>
<accession>A0A812TK66</accession>
<sequence length="537" mass="59570">MTPGRLKGMVSCVPLLALVLPALASHQSYDEALIQPYSGYCAQPPLAQQEAIVGPPADEVLKYEGLRLVGVQIIFRHGARDLSSDKPCFSNMAPAKNCSVQRMVSFKVGNGETEQTVPLLRQVLDAYPSMEKNMPGSGYISQISGCGKGVLLNDAVPQTMALADSIEQKYFGSLPSVPTLETTRMYSTGKERTQATLFLLQNHLFKNDSTRNVRTRTHSFYSRPVSSDPWDLNQHCPRVGHMRHARHFKTDPQLIQSRFPSFARKWTNVTGTQFQASFKDCLLVAQCSKQEALRAPEGLQPDSELFKEALTISLKLFQEHYSKDPETVKKMQLLAAPALMELDQVMQQQAQNARNVPNISSTDHTPLALWATHDTTILVMLVALGLWDGQWPPYTDVLVLEVYETSDGRGALFRLLHRSTVLQLPWCRPESTQIPGLCSVTSFLPAAIQRFRDLKVYRQVCSTTEALVPDATEQDAALAWPGASAASAAFLTLWSGLFCAAGWKIRGVLQSKPEQAHHPLCDVEVAAEYRAMSHDIM</sequence>
<evidence type="ECO:0000313" key="4">
    <source>
        <dbReference type="EMBL" id="CAE7530333.1"/>
    </source>
</evidence>
<dbReference type="EMBL" id="CAJNDS010002573">
    <property type="protein sequence ID" value="CAE7530333.1"/>
    <property type="molecule type" value="Genomic_DNA"/>
</dbReference>
<dbReference type="Gene3D" id="3.40.50.1240">
    <property type="entry name" value="Phosphoglycerate mutase-like"/>
    <property type="match status" value="1"/>
</dbReference>
<dbReference type="GO" id="GO:0016791">
    <property type="term" value="F:phosphatase activity"/>
    <property type="evidence" value="ECO:0007669"/>
    <property type="project" value="TreeGrafter"/>
</dbReference>
<keyword evidence="2" id="KW-0378">Hydrolase</keyword>
<evidence type="ECO:0000313" key="5">
    <source>
        <dbReference type="Proteomes" id="UP000604046"/>
    </source>
</evidence>
<protein>
    <submittedName>
        <fullName evidence="4">Acp6 protein</fullName>
    </submittedName>
</protein>
<comment type="caution">
    <text evidence="4">The sequence shown here is derived from an EMBL/GenBank/DDBJ whole genome shotgun (WGS) entry which is preliminary data.</text>
</comment>
<dbReference type="InterPro" id="IPR000560">
    <property type="entry name" value="His_Pase_clade-2"/>
</dbReference>
<keyword evidence="5" id="KW-1185">Reference proteome</keyword>
<dbReference type="PROSITE" id="PS00778">
    <property type="entry name" value="HIS_ACID_PHOSPHAT_2"/>
    <property type="match status" value="1"/>
</dbReference>
<dbReference type="PANTHER" id="PTHR11567">
    <property type="entry name" value="ACID PHOSPHATASE-RELATED"/>
    <property type="match status" value="1"/>
</dbReference>